<protein>
    <submittedName>
        <fullName evidence="1">Uncharacterized protein</fullName>
    </submittedName>
</protein>
<evidence type="ECO:0000313" key="2">
    <source>
        <dbReference type="Proteomes" id="UP000248066"/>
    </source>
</evidence>
<keyword evidence="2" id="KW-1185">Reference proteome</keyword>
<accession>A0A2W0HLB1</accession>
<gene>
    <name evidence="1" type="ORF">CR205_03380</name>
</gene>
<name>A0A2W0HLB1_9BACI</name>
<organism evidence="1 2">
    <name type="scientific">Alteribacter lacisalsi</name>
    <dbReference type="NCBI Taxonomy" id="2045244"/>
    <lineage>
        <taxon>Bacteria</taxon>
        <taxon>Bacillati</taxon>
        <taxon>Bacillota</taxon>
        <taxon>Bacilli</taxon>
        <taxon>Bacillales</taxon>
        <taxon>Bacillaceae</taxon>
        <taxon>Alteribacter</taxon>
    </lineage>
</organism>
<reference evidence="1 2" key="1">
    <citation type="submission" date="2017-10" db="EMBL/GenBank/DDBJ databases">
        <title>Bacillus sp. nov., a halophilic bacterium isolated from a Yangshapao Lake.</title>
        <authorList>
            <person name="Wang H."/>
        </authorList>
    </citation>
    <scope>NUCLEOTIDE SEQUENCE [LARGE SCALE GENOMIC DNA]</scope>
    <source>
        <strain evidence="1 2">YSP-3</strain>
    </source>
</reference>
<sequence length="66" mass="7576">MGLFLQNKEFNELFHLITIGSDTASPFYEEGTLTSSQTVLLSRVREKEFLSWLELFAEVTDDGEIM</sequence>
<evidence type="ECO:0000313" key="1">
    <source>
        <dbReference type="EMBL" id="PYZ97649.1"/>
    </source>
</evidence>
<dbReference type="EMBL" id="PDOF01000001">
    <property type="protein sequence ID" value="PYZ97649.1"/>
    <property type="molecule type" value="Genomic_DNA"/>
</dbReference>
<comment type="caution">
    <text evidence="1">The sequence shown here is derived from an EMBL/GenBank/DDBJ whole genome shotgun (WGS) entry which is preliminary data.</text>
</comment>
<proteinExistence type="predicted"/>
<dbReference type="Proteomes" id="UP000248066">
    <property type="component" value="Unassembled WGS sequence"/>
</dbReference>
<dbReference type="AlphaFoldDB" id="A0A2W0HLB1"/>